<feature type="signal peptide" evidence="1">
    <location>
        <begin position="1"/>
        <end position="18"/>
    </location>
</feature>
<dbReference type="AlphaFoldDB" id="A0A1E1F1W9"/>
<name>A0A1E1F1W9_9SPHN</name>
<organism evidence="2 3">
    <name type="scientific">Sphingobium cloacae</name>
    <dbReference type="NCBI Taxonomy" id="120107"/>
    <lineage>
        <taxon>Bacteria</taxon>
        <taxon>Pseudomonadati</taxon>
        <taxon>Pseudomonadota</taxon>
        <taxon>Alphaproteobacteria</taxon>
        <taxon>Sphingomonadales</taxon>
        <taxon>Sphingomonadaceae</taxon>
        <taxon>Sphingobium</taxon>
    </lineage>
</organism>
<keyword evidence="1" id="KW-0732">Signal</keyword>
<evidence type="ECO:0000256" key="1">
    <source>
        <dbReference type="SAM" id="SignalP"/>
    </source>
</evidence>
<dbReference type="RefSeq" id="WP_083949040.1">
    <property type="nucleotide sequence ID" value="NZ_AP017655.1"/>
</dbReference>
<feature type="chain" id="PRO_5009112529" description="Copper-binding protein" evidence="1">
    <location>
        <begin position="19"/>
        <end position="118"/>
    </location>
</feature>
<proteinExistence type="predicted"/>
<sequence>MALTAIAAAFTAGTPATAHHSFAMFDQTKTVVLQGVVSKFEWTNPHAFVILELPVNGQKVAYTLECSSPALMRHAGWKFNTIKAGERVRVAMHPLKNGKPGGMLAKIKVPDGRLLAAW</sequence>
<evidence type="ECO:0000313" key="3">
    <source>
        <dbReference type="Proteomes" id="UP000218272"/>
    </source>
</evidence>
<dbReference type="OrthoDB" id="8420938at2"/>
<dbReference type="InterPro" id="IPR046150">
    <property type="entry name" value="DUF6152"/>
</dbReference>
<keyword evidence="3" id="KW-1185">Reference proteome</keyword>
<gene>
    <name evidence="2" type="ORF">SCLO_1014110</name>
</gene>
<dbReference type="EMBL" id="AP017655">
    <property type="protein sequence ID" value="BAV64451.1"/>
    <property type="molecule type" value="Genomic_DNA"/>
</dbReference>
<dbReference type="KEGG" id="sclo:SCLO_1014110"/>
<reference evidence="2 3" key="1">
    <citation type="submission" date="2016-10" db="EMBL/GenBank/DDBJ databases">
        <title>Complete Genome Sequence of the Nonylphenol-Degrading Bacterium Sphingobium cloacae JCM 10874T.</title>
        <authorList>
            <person name="Ootsuka M."/>
            <person name="Nishizawa T."/>
            <person name="Ohta H."/>
        </authorList>
    </citation>
    <scope>NUCLEOTIDE SEQUENCE [LARGE SCALE GENOMIC DNA]</scope>
    <source>
        <strain evidence="2 3">JCM 10874</strain>
    </source>
</reference>
<dbReference type="Pfam" id="PF19649">
    <property type="entry name" value="DUF6152"/>
    <property type="match status" value="1"/>
</dbReference>
<protein>
    <recommendedName>
        <fullName evidence="4">Copper-binding protein</fullName>
    </recommendedName>
</protein>
<dbReference type="Proteomes" id="UP000218272">
    <property type="component" value="Chromosome SCLO_1"/>
</dbReference>
<evidence type="ECO:0008006" key="4">
    <source>
        <dbReference type="Google" id="ProtNLM"/>
    </source>
</evidence>
<accession>A0A1E1F1W9</accession>
<evidence type="ECO:0000313" key="2">
    <source>
        <dbReference type="EMBL" id="BAV64451.1"/>
    </source>
</evidence>